<organism evidence="8 9">
    <name type="scientific">Asbolus verrucosus</name>
    <name type="common">Desert ironclad beetle</name>
    <dbReference type="NCBI Taxonomy" id="1661398"/>
    <lineage>
        <taxon>Eukaryota</taxon>
        <taxon>Metazoa</taxon>
        <taxon>Ecdysozoa</taxon>
        <taxon>Arthropoda</taxon>
        <taxon>Hexapoda</taxon>
        <taxon>Insecta</taxon>
        <taxon>Pterygota</taxon>
        <taxon>Neoptera</taxon>
        <taxon>Endopterygota</taxon>
        <taxon>Coleoptera</taxon>
        <taxon>Polyphaga</taxon>
        <taxon>Cucujiformia</taxon>
        <taxon>Tenebrionidae</taxon>
        <taxon>Pimeliinae</taxon>
        <taxon>Asbolus</taxon>
    </lineage>
</organism>
<dbReference type="Pfam" id="PF07993">
    <property type="entry name" value="NAD_binding_4"/>
    <property type="match status" value="1"/>
</dbReference>
<sequence>LLQDWPNTYTFSKCIAEDVIKTEKDSLPVAIVRPAIIVTTYEEPVPGWADNFYGMIGAGAGIMSGVIKNAHGDNDKIVFNVPCDYVVNNVIAAPWDLNTRKPSLLEEYDKTLIYNYVGSRKTVMNLRNWSKGISSIRWTYPLNMMVWYPHINIVKSATLFKIRCFFQHTLLAYMVDSILICAGKKPIAIKKMEKIHQLLNLVSYFILNTWSFDCCNVETLWEKMSENDRKLFTLSMDDFDWNRYWKNSFKYGRHEDGKSERHLSFYRDQTVFITGGTDFIGKLLRVCYDLNAIYILIKPKQRFNDIFDYDVIISIVVASNSNRRNSFKSKMPNFHPHQRRLRQGRFGHGSTGSKNSEKISDDSDPSGSQLEIRSIP</sequence>
<feature type="region of interest" description="Disordered" evidence="5">
    <location>
        <begin position="327"/>
        <end position="376"/>
    </location>
</feature>
<protein>
    <recommendedName>
        <fullName evidence="4">Fatty acyl-CoA reductase</fullName>
        <ecNumber evidence="4">1.2.1.84</ecNumber>
    </recommendedName>
</protein>
<dbReference type="GO" id="GO:0102965">
    <property type="term" value="F:alcohol-forming long-chain fatty acyl-CoA reductase activity"/>
    <property type="evidence" value="ECO:0007669"/>
    <property type="project" value="UniProtKB-EC"/>
</dbReference>
<evidence type="ECO:0000313" key="8">
    <source>
        <dbReference type="EMBL" id="RZC31805.1"/>
    </source>
</evidence>
<feature type="non-terminal residue" evidence="8">
    <location>
        <position position="1"/>
    </location>
</feature>
<keyword evidence="4" id="KW-0560">Oxidoreductase</keyword>
<dbReference type="GO" id="GO:0080019">
    <property type="term" value="F:alcohol-forming very long-chain fatty acyl-CoA reductase activity"/>
    <property type="evidence" value="ECO:0007669"/>
    <property type="project" value="InterPro"/>
</dbReference>
<evidence type="ECO:0000256" key="1">
    <source>
        <dbReference type="ARBA" id="ARBA00005928"/>
    </source>
</evidence>
<gene>
    <name evidence="8" type="ORF">BDFB_013018</name>
</gene>
<reference evidence="8 9" key="1">
    <citation type="submission" date="2017-03" db="EMBL/GenBank/DDBJ databases">
        <title>Genome of the blue death feigning beetle - Asbolus verrucosus.</title>
        <authorList>
            <person name="Rider S.D."/>
        </authorList>
    </citation>
    <scope>NUCLEOTIDE SEQUENCE [LARGE SCALE GENOMIC DNA]</scope>
    <source>
        <strain evidence="8">Butters</strain>
        <tissue evidence="8">Head and leg muscle</tissue>
    </source>
</reference>
<dbReference type="PANTHER" id="PTHR11011">
    <property type="entry name" value="MALE STERILITY PROTEIN 2-RELATED"/>
    <property type="match status" value="1"/>
</dbReference>
<evidence type="ECO:0000313" key="9">
    <source>
        <dbReference type="Proteomes" id="UP000292052"/>
    </source>
</evidence>
<keyword evidence="4" id="KW-0521">NADP</keyword>
<evidence type="ECO:0000256" key="4">
    <source>
        <dbReference type="RuleBase" id="RU363097"/>
    </source>
</evidence>
<dbReference type="EMBL" id="QDEB01102344">
    <property type="protein sequence ID" value="RZC31805.1"/>
    <property type="molecule type" value="Genomic_DNA"/>
</dbReference>
<accession>A0A482VG49</accession>
<dbReference type="EC" id="1.2.1.84" evidence="4"/>
<dbReference type="InterPro" id="IPR013120">
    <property type="entry name" value="FAR_NAD-bd"/>
</dbReference>
<name>A0A482VG49_ASBVE</name>
<dbReference type="STRING" id="1661398.A0A482VG49"/>
<dbReference type="InterPro" id="IPR036291">
    <property type="entry name" value="NAD(P)-bd_dom_sf"/>
</dbReference>
<dbReference type="GO" id="GO:0035336">
    <property type="term" value="P:long-chain fatty-acyl-CoA metabolic process"/>
    <property type="evidence" value="ECO:0007669"/>
    <property type="project" value="TreeGrafter"/>
</dbReference>
<dbReference type="SUPFAM" id="SSF51735">
    <property type="entry name" value="NAD(P)-binding Rossmann-fold domains"/>
    <property type="match status" value="1"/>
</dbReference>
<dbReference type="CDD" id="cd09071">
    <property type="entry name" value="FAR_C"/>
    <property type="match status" value="1"/>
</dbReference>
<feature type="compositionally biased region" description="Polar residues" evidence="5">
    <location>
        <begin position="365"/>
        <end position="376"/>
    </location>
</feature>
<dbReference type="Proteomes" id="UP000292052">
    <property type="component" value="Unassembled WGS sequence"/>
</dbReference>
<comment type="function">
    <text evidence="4">Catalyzes the reduction of fatty acyl-CoA to fatty alcohols.</text>
</comment>
<comment type="catalytic activity">
    <reaction evidence="4">
        <text>a long-chain fatty acyl-CoA + 2 NADPH + 2 H(+) = a long-chain primary fatty alcohol + 2 NADP(+) + CoA</text>
        <dbReference type="Rhea" id="RHEA:52716"/>
        <dbReference type="ChEBI" id="CHEBI:15378"/>
        <dbReference type="ChEBI" id="CHEBI:57287"/>
        <dbReference type="ChEBI" id="CHEBI:57783"/>
        <dbReference type="ChEBI" id="CHEBI:58349"/>
        <dbReference type="ChEBI" id="CHEBI:77396"/>
        <dbReference type="ChEBI" id="CHEBI:83139"/>
        <dbReference type="EC" id="1.2.1.84"/>
    </reaction>
</comment>
<comment type="caution">
    <text evidence="8">The sequence shown here is derived from an EMBL/GenBank/DDBJ whole genome shotgun (WGS) entry which is preliminary data.</text>
</comment>
<keyword evidence="9" id="KW-1185">Reference proteome</keyword>
<feature type="domain" description="Fatty acyl-CoA reductase C-terminal" evidence="6">
    <location>
        <begin position="168"/>
        <end position="248"/>
    </location>
</feature>
<dbReference type="GO" id="GO:0005777">
    <property type="term" value="C:peroxisome"/>
    <property type="evidence" value="ECO:0007669"/>
    <property type="project" value="TreeGrafter"/>
</dbReference>
<keyword evidence="2 4" id="KW-0444">Lipid biosynthesis</keyword>
<evidence type="ECO:0000256" key="2">
    <source>
        <dbReference type="ARBA" id="ARBA00022516"/>
    </source>
</evidence>
<feature type="non-terminal residue" evidence="8">
    <location>
        <position position="376"/>
    </location>
</feature>
<dbReference type="OrthoDB" id="429813at2759"/>
<dbReference type="Pfam" id="PF03015">
    <property type="entry name" value="Sterile"/>
    <property type="match status" value="1"/>
</dbReference>
<dbReference type="AlphaFoldDB" id="A0A482VG49"/>
<dbReference type="PANTHER" id="PTHR11011:SF60">
    <property type="entry name" value="FATTY ACYL-COA REDUCTASE-RELATED"/>
    <property type="match status" value="1"/>
</dbReference>
<feature type="domain" description="Thioester reductase (TE)" evidence="7">
    <location>
        <begin position="2"/>
        <end position="89"/>
    </location>
</feature>
<keyword evidence="3 4" id="KW-0443">Lipid metabolism</keyword>
<feature type="compositionally biased region" description="Basic residues" evidence="5">
    <location>
        <begin position="336"/>
        <end position="345"/>
    </location>
</feature>
<dbReference type="Gene3D" id="3.40.50.720">
    <property type="entry name" value="NAD(P)-binding Rossmann-like Domain"/>
    <property type="match status" value="1"/>
</dbReference>
<dbReference type="InterPro" id="IPR033640">
    <property type="entry name" value="FAR_C"/>
</dbReference>
<evidence type="ECO:0000256" key="3">
    <source>
        <dbReference type="ARBA" id="ARBA00023098"/>
    </source>
</evidence>
<proteinExistence type="inferred from homology"/>
<evidence type="ECO:0000259" key="6">
    <source>
        <dbReference type="Pfam" id="PF03015"/>
    </source>
</evidence>
<evidence type="ECO:0000259" key="7">
    <source>
        <dbReference type="Pfam" id="PF07993"/>
    </source>
</evidence>
<comment type="similarity">
    <text evidence="1 4">Belongs to the fatty acyl-CoA reductase family.</text>
</comment>
<evidence type="ECO:0000256" key="5">
    <source>
        <dbReference type="SAM" id="MobiDB-lite"/>
    </source>
</evidence>
<dbReference type="InterPro" id="IPR026055">
    <property type="entry name" value="FAR"/>
</dbReference>